<gene>
    <name evidence="1" type="ORF">DAEQUDRAFT_671556</name>
</gene>
<protein>
    <submittedName>
        <fullName evidence="1">Uncharacterized protein</fullName>
    </submittedName>
</protein>
<dbReference type="Proteomes" id="UP000076727">
    <property type="component" value="Unassembled WGS sequence"/>
</dbReference>
<accession>A0A165PM29</accession>
<reference evidence="1 2" key="1">
    <citation type="journal article" date="2016" name="Mol. Biol. Evol.">
        <title>Comparative Genomics of Early-Diverging Mushroom-Forming Fungi Provides Insights into the Origins of Lignocellulose Decay Capabilities.</title>
        <authorList>
            <person name="Nagy L.G."/>
            <person name="Riley R."/>
            <person name="Tritt A."/>
            <person name="Adam C."/>
            <person name="Daum C."/>
            <person name="Floudas D."/>
            <person name="Sun H."/>
            <person name="Yadav J.S."/>
            <person name="Pangilinan J."/>
            <person name="Larsson K.H."/>
            <person name="Matsuura K."/>
            <person name="Barry K."/>
            <person name="Labutti K."/>
            <person name="Kuo R."/>
            <person name="Ohm R.A."/>
            <person name="Bhattacharya S.S."/>
            <person name="Shirouzu T."/>
            <person name="Yoshinaga Y."/>
            <person name="Martin F.M."/>
            <person name="Grigoriev I.V."/>
            <person name="Hibbett D.S."/>
        </authorList>
    </citation>
    <scope>NUCLEOTIDE SEQUENCE [LARGE SCALE GENOMIC DNA]</scope>
    <source>
        <strain evidence="1 2">L-15889</strain>
    </source>
</reference>
<organism evidence="1 2">
    <name type="scientific">Daedalea quercina L-15889</name>
    <dbReference type="NCBI Taxonomy" id="1314783"/>
    <lineage>
        <taxon>Eukaryota</taxon>
        <taxon>Fungi</taxon>
        <taxon>Dikarya</taxon>
        <taxon>Basidiomycota</taxon>
        <taxon>Agaricomycotina</taxon>
        <taxon>Agaricomycetes</taxon>
        <taxon>Polyporales</taxon>
        <taxon>Fomitopsis</taxon>
    </lineage>
</organism>
<keyword evidence="2" id="KW-1185">Reference proteome</keyword>
<evidence type="ECO:0000313" key="1">
    <source>
        <dbReference type="EMBL" id="KZT68377.1"/>
    </source>
</evidence>
<dbReference type="STRING" id="1314783.A0A165PM29"/>
<dbReference type="OrthoDB" id="2676448at2759"/>
<dbReference type="EMBL" id="KV429067">
    <property type="protein sequence ID" value="KZT68377.1"/>
    <property type="molecule type" value="Genomic_DNA"/>
</dbReference>
<sequence length="281" mass="31945">MLGELSKRRYQRAVDNLERLVVQRLFELSKLGISGIGYKMREKIGKALKAHAEAIRKAITEYNRHAARLNPPRPPLSPTEVMNVASLSEFDLLRDTHQDVRQQPWAQQANRKATNAYFNVKRAHEEIKRLNVESVRLFTSVVDEHFDYYCAISRTLFTDPPLAQELSVRWTYRDRVNKKIAHCLQQTASLSGFTGNLLYGRRVGREVSSFGVPLPSWATWSNGTNILPIEHTHAAVNTDSESDDDDEDEVVVPGTQNGQEAANFVHFVDRLALDNPDMDSE</sequence>
<evidence type="ECO:0000313" key="2">
    <source>
        <dbReference type="Proteomes" id="UP000076727"/>
    </source>
</evidence>
<name>A0A165PM29_9APHY</name>
<proteinExistence type="predicted"/>
<dbReference type="AlphaFoldDB" id="A0A165PM29"/>